<dbReference type="GeneID" id="36579906"/>
<reference evidence="2 3" key="1">
    <citation type="submission" date="2016-04" db="EMBL/GenBank/DDBJ databases">
        <title>A degradative enzymes factory behind the ericoid mycorrhizal symbiosis.</title>
        <authorList>
            <consortium name="DOE Joint Genome Institute"/>
            <person name="Martino E."/>
            <person name="Morin E."/>
            <person name="Grelet G."/>
            <person name="Kuo A."/>
            <person name="Kohler A."/>
            <person name="Daghino S."/>
            <person name="Barry K."/>
            <person name="Choi C."/>
            <person name="Cichocki N."/>
            <person name="Clum A."/>
            <person name="Copeland A."/>
            <person name="Hainaut M."/>
            <person name="Haridas S."/>
            <person name="Labutti K."/>
            <person name="Lindquist E."/>
            <person name="Lipzen A."/>
            <person name="Khouja H.-R."/>
            <person name="Murat C."/>
            <person name="Ohm R."/>
            <person name="Olson A."/>
            <person name="Spatafora J."/>
            <person name="Veneault-Fourrey C."/>
            <person name="Henrissat B."/>
            <person name="Grigoriev I."/>
            <person name="Martin F."/>
            <person name="Perotto S."/>
        </authorList>
    </citation>
    <scope>NUCLEOTIDE SEQUENCE [LARGE SCALE GENOMIC DNA]</scope>
    <source>
        <strain evidence="2 3">E</strain>
    </source>
</reference>
<sequence length="134" mass="14348">MISVLPPLVFYHPITMPTKDSSPTTATLPADLSNGMSKDAIIEDLRRRLEESELSSNACSSSSGGRRRRRSRKPKSSLAPNLAATAAPALPLLSTTAAKTKEAKPVKLVVGLNLNLELELNARIEGDITLSLVQ</sequence>
<feature type="region of interest" description="Disordered" evidence="1">
    <location>
        <begin position="14"/>
        <end position="33"/>
    </location>
</feature>
<dbReference type="OrthoDB" id="10613182at2759"/>
<keyword evidence="3" id="KW-1185">Reference proteome</keyword>
<dbReference type="InParanoid" id="A0A2J6TM02"/>
<accession>A0A2J6TM02</accession>
<proteinExistence type="predicted"/>
<evidence type="ECO:0000256" key="1">
    <source>
        <dbReference type="SAM" id="MobiDB-lite"/>
    </source>
</evidence>
<feature type="compositionally biased region" description="Basic residues" evidence="1">
    <location>
        <begin position="65"/>
        <end position="75"/>
    </location>
</feature>
<organism evidence="2 3">
    <name type="scientific">Hyaloscypha bicolor E</name>
    <dbReference type="NCBI Taxonomy" id="1095630"/>
    <lineage>
        <taxon>Eukaryota</taxon>
        <taxon>Fungi</taxon>
        <taxon>Dikarya</taxon>
        <taxon>Ascomycota</taxon>
        <taxon>Pezizomycotina</taxon>
        <taxon>Leotiomycetes</taxon>
        <taxon>Helotiales</taxon>
        <taxon>Hyaloscyphaceae</taxon>
        <taxon>Hyaloscypha</taxon>
        <taxon>Hyaloscypha bicolor</taxon>
    </lineage>
</organism>
<evidence type="ECO:0000313" key="2">
    <source>
        <dbReference type="EMBL" id="PMD64061.1"/>
    </source>
</evidence>
<name>A0A2J6TM02_9HELO</name>
<evidence type="ECO:0000313" key="3">
    <source>
        <dbReference type="Proteomes" id="UP000235371"/>
    </source>
</evidence>
<gene>
    <name evidence="2" type="ORF">K444DRAFT_313714</name>
</gene>
<dbReference type="AlphaFoldDB" id="A0A2J6TM02"/>
<dbReference type="Proteomes" id="UP000235371">
    <property type="component" value="Unassembled WGS sequence"/>
</dbReference>
<protein>
    <submittedName>
        <fullName evidence="2">Uncharacterized protein</fullName>
    </submittedName>
</protein>
<feature type="compositionally biased region" description="Polar residues" evidence="1">
    <location>
        <begin position="18"/>
        <end position="27"/>
    </location>
</feature>
<feature type="compositionally biased region" description="Low complexity" evidence="1">
    <location>
        <begin position="54"/>
        <end position="64"/>
    </location>
</feature>
<feature type="region of interest" description="Disordered" evidence="1">
    <location>
        <begin position="51"/>
        <end position="82"/>
    </location>
</feature>
<dbReference type="EMBL" id="KZ613774">
    <property type="protein sequence ID" value="PMD64061.1"/>
    <property type="molecule type" value="Genomic_DNA"/>
</dbReference>
<dbReference type="RefSeq" id="XP_024740965.1">
    <property type="nucleotide sequence ID" value="XM_024871824.1"/>
</dbReference>